<feature type="compositionally biased region" description="Polar residues" evidence="1">
    <location>
        <begin position="120"/>
        <end position="131"/>
    </location>
</feature>
<dbReference type="Proteomes" id="UP000438429">
    <property type="component" value="Unassembled WGS sequence"/>
</dbReference>
<dbReference type="AlphaFoldDB" id="A0A6A4TJB6"/>
<name>A0A6A4TJB6_SCOMX</name>
<proteinExistence type="predicted"/>
<sequence length="192" mass="21961">MERRPWHSDTSNEILRSNCCLLSESYLESTFGSNIFLSQCDALQPIETSFRTLPGQTCFKSTSFSSEKTKCGHQTRCRADFVEREQKKTYKQTMCTIQTSIIEVIMTSKATLTMNATMSQGPRAGSHNQQRPLCKPPKELHQQSPLQRALPLIRMWEMTLGNDSAVSIWRLCSLTLCADYNEIRFLFTTRGM</sequence>
<gene>
    <name evidence="2" type="ORF">F2P81_002642</name>
</gene>
<organism evidence="2 3">
    <name type="scientific">Scophthalmus maximus</name>
    <name type="common">Turbot</name>
    <name type="synonym">Psetta maxima</name>
    <dbReference type="NCBI Taxonomy" id="52904"/>
    <lineage>
        <taxon>Eukaryota</taxon>
        <taxon>Metazoa</taxon>
        <taxon>Chordata</taxon>
        <taxon>Craniata</taxon>
        <taxon>Vertebrata</taxon>
        <taxon>Euteleostomi</taxon>
        <taxon>Actinopterygii</taxon>
        <taxon>Neopterygii</taxon>
        <taxon>Teleostei</taxon>
        <taxon>Neoteleostei</taxon>
        <taxon>Acanthomorphata</taxon>
        <taxon>Carangaria</taxon>
        <taxon>Pleuronectiformes</taxon>
        <taxon>Pleuronectoidei</taxon>
        <taxon>Scophthalmidae</taxon>
        <taxon>Scophthalmus</taxon>
    </lineage>
</organism>
<evidence type="ECO:0000313" key="3">
    <source>
        <dbReference type="Proteomes" id="UP000438429"/>
    </source>
</evidence>
<feature type="region of interest" description="Disordered" evidence="1">
    <location>
        <begin position="120"/>
        <end position="140"/>
    </location>
</feature>
<dbReference type="EMBL" id="VEVO01000002">
    <property type="protein sequence ID" value="KAF0046113.1"/>
    <property type="molecule type" value="Genomic_DNA"/>
</dbReference>
<evidence type="ECO:0000256" key="1">
    <source>
        <dbReference type="SAM" id="MobiDB-lite"/>
    </source>
</evidence>
<reference evidence="2 3" key="1">
    <citation type="submission" date="2019-06" db="EMBL/GenBank/DDBJ databases">
        <title>Draft genomes of female and male turbot (Scophthalmus maximus).</title>
        <authorList>
            <person name="Xu H."/>
            <person name="Xu X.-W."/>
            <person name="Shao C."/>
            <person name="Chen S."/>
        </authorList>
    </citation>
    <scope>NUCLEOTIDE SEQUENCE [LARGE SCALE GENOMIC DNA]</scope>
    <source>
        <strain evidence="2">Ysfricsl-2016a</strain>
        <tissue evidence="2">Blood</tissue>
    </source>
</reference>
<accession>A0A6A4TJB6</accession>
<comment type="caution">
    <text evidence="2">The sequence shown here is derived from an EMBL/GenBank/DDBJ whole genome shotgun (WGS) entry which is preliminary data.</text>
</comment>
<evidence type="ECO:0000313" key="2">
    <source>
        <dbReference type="EMBL" id="KAF0046113.1"/>
    </source>
</evidence>
<protein>
    <submittedName>
        <fullName evidence="2">Uncharacterized protein</fullName>
    </submittedName>
</protein>